<comment type="caution">
    <text evidence="2">The sequence shown here is derived from an EMBL/GenBank/DDBJ whole genome shotgun (WGS) entry which is preliminary data.</text>
</comment>
<dbReference type="CDD" id="cd11576">
    <property type="entry name" value="GH99_GH71_like_2"/>
    <property type="match status" value="1"/>
</dbReference>
<dbReference type="Proteomes" id="UP000814176">
    <property type="component" value="Unassembled WGS sequence"/>
</dbReference>
<feature type="compositionally biased region" description="Low complexity" evidence="1">
    <location>
        <begin position="535"/>
        <end position="557"/>
    </location>
</feature>
<organism evidence="2 3">
    <name type="scientific">Rhodofomes roseus</name>
    <dbReference type="NCBI Taxonomy" id="34475"/>
    <lineage>
        <taxon>Eukaryota</taxon>
        <taxon>Fungi</taxon>
        <taxon>Dikarya</taxon>
        <taxon>Basidiomycota</taxon>
        <taxon>Agaricomycotina</taxon>
        <taxon>Agaricomycetes</taxon>
        <taxon>Polyporales</taxon>
        <taxon>Rhodofomes</taxon>
    </lineage>
</organism>
<name>A0ABQ8KFR4_9APHY</name>
<evidence type="ECO:0000256" key="1">
    <source>
        <dbReference type="SAM" id="MobiDB-lite"/>
    </source>
</evidence>
<reference evidence="2 3" key="1">
    <citation type="journal article" date="2021" name="Environ. Microbiol.">
        <title>Gene family expansions and transcriptome signatures uncover fungal adaptations to wood decay.</title>
        <authorList>
            <person name="Hage H."/>
            <person name="Miyauchi S."/>
            <person name="Viragh M."/>
            <person name="Drula E."/>
            <person name="Min B."/>
            <person name="Chaduli D."/>
            <person name="Navarro D."/>
            <person name="Favel A."/>
            <person name="Norest M."/>
            <person name="Lesage-Meessen L."/>
            <person name="Balint B."/>
            <person name="Merenyi Z."/>
            <person name="de Eugenio L."/>
            <person name="Morin E."/>
            <person name="Martinez A.T."/>
            <person name="Baldrian P."/>
            <person name="Stursova M."/>
            <person name="Martinez M.J."/>
            <person name="Novotny C."/>
            <person name="Magnuson J.K."/>
            <person name="Spatafora J.W."/>
            <person name="Maurice S."/>
            <person name="Pangilinan J."/>
            <person name="Andreopoulos W."/>
            <person name="LaButti K."/>
            <person name="Hundley H."/>
            <person name="Na H."/>
            <person name="Kuo A."/>
            <person name="Barry K."/>
            <person name="Lipzen A."/>
            <person name="Henrissat B."/>
            <person name="Riley R."/>
            <person name="Ahrendt S."/>
            <person name="Nagy L.G."/>
            <person name="Grigoriev I.V."/>
            <person name="Martin F."/>
            <person name="Rosso M.N."/>
        </authorList>
    </citation>
    <scope>NUCLEOTIDE SEQUENCE [LARGE SCALE GENOMIC DNA]</scope>
    <source>
        <strain evidence="2 3">CIRM-BRFM 1785</strain>
    </source>
</reference>
<feature type="compositionally biased region" description="Low complexity" evidence="1">
    <location>
        <begin position="623"/>
        <end position="632"/>
    </location>
</feature>
<proteinExistence type="predicted"/>
<evidence type="ECO:0000313" key="3">
    <source>
        <dbReference type="Proteomes" id="UP000814176"/>
    </source>
</evidence>
<evidence type="ECO:0008006" key="4">
    <source>
        <dbReference type="Google" id="ProtNLM"/>
    </source>
</evidence>
<dbReference type="EMBL" id="JADCUA010000010">
    <property type="protein sequence ID" value="KAH9836626.1"/>
    <property type="molecule type" value="Genomic_DNA"/>
</dbReference>
<protein>
    <recommendedName>
        <fullName evidence="4">Xylosidase/arabinosidase</fullName>
    </recommendedName>
</protein>
<keyword evidence="3" id="KW-1185">Reference proteome</keyword>
<dbReference type="GeneID" id="71999747"/>
<sequence length="789" mass="86575">MALSSADAHGRMLKRADPSTIQNKFMVGYQGWFTCPGDGPPLDPHHHGWLHWFNFPIPDGGRPNTDLWPDLSEYSPSELYPAPGVKYPSGEQAFLFSSRNAKTVNRHFHWMAQHGVDGAFLQRFAGQTDLEAGNEAIRNQRDEVGDRVREAAEKEGRVFAIMYDVSGVPPERIQRVIEHDWMHLMHDKGILDSPNYLREKGKAVVTFWGFGFADSRHDPHVVRAITKFVRENTPGGAYIMAGTPAHWRTSVSDADPNPDFVNVWLEEFDAISPWTIGRYHNEESADWFEKEKIAGDVKLINERNERREQTQVGRKVDYIPVVFPGGSGHNLSEGKWGWNDAPRQGGRFLWRQLYNVRRHGVRIVYGAMWDEYDEGTAYLPVVSHKNQLPVLDTHRFMALDEDGYDLPPDWYMRICDFAAESLRGERIIHDTFPHKELQDYWSTHPRFEDKREDPVASGSGSHFQPGFDPDKPDNGDDLPPPPPYSLEDDFVAASTSSLSAQPSVTRHTSAGPPLPSKSTRPHDVPGDPSLTRAASVGSSSTSTTTSGVGGPPVNTSSRPPPVPPPVPSDANRPVSAASIDALADQFGRQSSIHGSHAPRPAPPPMHPTHAPAPHPYGPPPSSPSAYAQSWASPSPPPPAGWSQAPWPPPQWGAGPPQPHGPPSPWAYPGEAYRNQHAYGYGQPPGPGYGMPNAPPPPLRPRPSVSSHSSGKPSVSVEGSDFPVPYGPPSPYETEGGSSFGPAHASFPVPDASLPQGFAQPQAHAPYGGYSQGPGEWSSSGCRRRSLVYL</sequence>
<gene>
    <name evidence="2" type="ORF">C8Q71DRAFT_50623</name>
</gene>
<feature type="compositionally biased region" description="Polar residues" evidence="1">
    <location>
        <begin position="493"/>
        <end position="508"/>
    </location>
</feature>
<feature type="compositionally biased region" description="Low complexity" evidence="1">
    <location>
        <begin position="701"/>
        <end position="716"/>
    </location>
</feature>
<feature type="region of interest" description="Disordered" evidence="1">
    <location>
        <begin position="448"/>
        <end position="781"/>
    </location>
</feature>
<feature type="compositionally biased region" description="Pro residues" evidence="1">
    <location>
        <begin position="633"/>
        <end position="665"/>
    </location>
</feature>
<feature type="compositionally biased region" description="Pro residues" evidence="1">
    <location>
        <begin position="599"/>
        <end position="622"/>
    </location>
</feature>
<evidence type="ECO:0000313" key="2">
    <source>
        <dbReference type="EMBL" id="KAH9836626.1"/>
    </source>
</evidence>
<dbReference type="RefSeq" id="XP_047778864.1">
    <property type="nucleotide sequence ID" value="XM_047919015.1"/>
</dbReference>
<feature type="compositionally biased region" description="Pro residues" evidence="1">
    <location>
        <begin position="558"/>
        <end position="567"/>
    </location>
</feature>
<dbReference type="Gene3D" id="3.20.20.80">
    <property type="entry name" value="Glycosidases"/>
    <property type="match status" value="1"/>
</dbReference>
<accession>A0ABQ8KFR4</accession>